<dbReference type="EMBL" id="BONZ01000023">
    <property type="protein sequence ID" value="GIH14346.1"/>
    <property type="molecule type" value="Genomic_DNA"/>
</dbReference>
<dbReference type="SUPFAM" id="SSF52266">
    <property type="entry name" value="SGNH hydrolase"/>
    <property type="match status" value="1"/>
</dbReference>
<dbReference type="RefSeq" id="WP_239133559.1">
    <property type="nucleotide sequence ID" value="NZ_BONZ01000023.1"/>
</dbReference>
<dbReference type="Gene3D" id="2.60.40.290">
    <property type="match status" value="1"/>
</dbReference>
<dbReference type="Gene3D" id="3.40.50.1110">
    <property type="entry name" value="SGNH hydrolase"/>
    <property type="match status" value="1"/>
</dbReference>
<evidence type="ECO:0000313" key="6">
    <source>
        <dbReference type="Proteomes" id="UP000642748"/>
    </source>
</evidence>
<dbReference type="GO" id="GO:0030247">
    <property type="term" value="F:polysaccharide binding"/>
    <property type="evidence" value="ECO:0007669"/>
    <property type="project" value="UniProtKB-UniRule"/>
</dbReference>
<dbReference type="InterPro" id="IPR037459">
    <property type="entry name" value="RhgT-like"/>
</dbReference>
<organism evidence="5 6">
    <name type="scientific">Rugosimonospora africana</name>
    <dbReference type="NCBI Taxonomy" id="556532"/>
    <lineage>
        <taxon>Bacteria</taxon>
        <taxon>Bacillati</taxon>
        <taxon>Actinomycetota</taxon>
        <taxon>Actinomycetes</taxon>
        <taxon>Micromonosporales</taxon>
        <taxon>Micromonosporaceae</taxon>
        <taxon>Rugosimonospora</taxon>
    </lineage>
</organism>
<dbReference type="Pfam" id="PF00657">
    <property type="entry name" value="Lipase_GDSL"/>
    <property type="match status" value="1"/>
</dbReference>
<feature type="domain" description="CBM2" evidence="4">
    <location>
        <begin position="40"/>
        <end position="149"/>
    </location>
</feature>
<dbReference type="AlphaFoldDB" id="A0A8J3QSQ5"/>
<comment type="caution">
    <text evidence="5">The sequence shown here is derived from an EMBL/GenBank/DDBJ whole genome shotgun (WGS) entry which is preliminary data.</text>
</comment>
<dbReference type="InterPro" id="IPR001919">
    <property type="entry name" value="CBD2"/>
</dbReference>
<feature type="region of interest" description="Disordered" evidence="3">
    <location>
        <begin position="152"/>
        <end position="196"/>
    </location>
</feature>
<comment type="similarity">
    <text evidence="1">Belongs to the 'GDSL' lipolytic enzyme family.</text>
</comment>
<dbReference type="SMART" id="SM00637">
    <property type="entry name" value="CBD_II"/>
    <property type="match status" value="1"/>
</dbReference>
<keyword evidence="2" id="KW-0378">Hydrolase</keyword>
<accession>A0A8J3QSQ5</accession>
<dbReference type="GO" id="GO:0005975">
    <property type="term" value="P:carbohydrate metabolic process"/>
    <property type="evidence" value="ECO:0007669"/>
    <property type="project" value="InterPro"/>
</dbReference>
<feature type="compositionally biased region" description="Low complexity" evidence="3">
    <location>
        <begin position="162"/>
        <end position="196"/>
    </location>
</feature>
<dbReference type="PANTHER" id="PTHR43695:SF1">
    <property type="entry name" value="RHAMNOGALACTURONAN ACETYLESTERASE"/>
    <property type="match status" value="1"/>
</dbReference>
<dbReference type="Pfam" id="PF00553">
    <property type="entry name" value="CBM_2"/>
    <property type="match status" value="1"/>
</dbReference>
<dbReference type="InterPro" id="IPR012291">
    <property type="entry name" value="CBM2_carb-bd_dom_sf"/>
</dbReference>
<dbReference type="InterPro" id="IPR001087">
    <property type="entry name" value="GDSL"/>
</dbReference>
<dbReference type="GO" id="GO:0016788">
    <property type="term" value="F:hydrolase activity, acting on ester bonds"/>
    <property type="evidence" value="ECO:0007669"/>
    <property type="project" value="InterPro"/>
</dbReference>
<reference evidence="5" key="1">
    <citation type="submission" date="2021-01" db="EMBL/GenBank/DDBJ databases">
        <title>Whole genome shotgun sequence of Rugosimonospora africana NBRC 104875.</title>
        <authorList>
            <person name="Komaki H."/>
            <person name="Tamura T."/>
        </authorList>
    </citation>
    <scope>NUCLEOTIDE SEQUENCE</scope>
    <source>
        <strain evidence="5">NBRC 104875</strain>
    </source>
</reference>
<dbReference type="PROSITE" id="PS51173">
    <property type="entry name" value="CBM2"/>
    <property type="match status" value="1"/>
</dbReference>
<dbReference type="InterPro" id="IPR008965">
    <property type="entry name" value="CBM2/CBM3_carb-bd_dom_sf"/>
</dbReference>
<evidence type="ECO:0000256" key="2">
    <source>
        <dbReference type="ARBA" id="ARBA00022801"/>
    </source>
</evidence>
<proteinExistence type="inferred from homology"/>
<dbReference type="SUPFAM" id="SSF49384">
    <property type="entry name" value="Carbohydrate-binding domain"/>
    <property type="match status" value="1"/>
</dbReference>
<gene>
    <name evidence="5" type="ORF">Raf01_25180</name>
</gene>
<dbReference type="Proteomes" id="UP000642748">
    <property type="component" value="Unassembled WGS sequence"/>
</dbReference>
<name>A0A8J3QSQ5_9ACTN</name>
<evidence type="ECO:0000256" key="1">
    <source>
        <dbReference type="ARBA" id="ARBA00008668"/>
    </source>
</evidence>
<dbReference type="PANTHER" id="PTHR43695">
    <property type="entry name" value="PUTATIVE (AFU_ORTHOLOGUE AFUA_2G17250)-RELATED"/>
    <property type="match status" value="1"/>
</dbReference>
<evidence type="ECO:0000259" key="4">
    <source>
        <dbReference type="PROSITE" id="PS51173"/>
    </source>
</evidence>
<evidence type="ECO:0000256" key="3">
    <source>
        <dbReference type="SAM" id="MobiDB-lite"/>
    </source>
</evidence>
<evidence type="ECO:0000313" key="5">
    <source>
        <dbReference type="EMBL" id="GIH14346.1"/>
    </source>
</evidence>
<dbReference type="InterPro" id="IPR036514">
    <property type="entry name" value="SGNH_hydro_sf"/>
</dbReference>
<protein>
    <recommendedName>
        <fullName evidence="4">CBM2 domain-containing protein</fullName>
    </recommendedName>
</protein>
<keyword evidence="6" id="KW-1185">Reference proteome</keyword>
<sequence length="433" mass="44323">MRAPHRRTAAATAVLVTAALAVVTGGFVVTGDLVGTSVAAQAATTGCRVDYRVTSQWSGGFGGDVTITNLGDAVTAWTLTWTFAAGQSVTQAWNATVTQSGTAVTAKNVGYNGTIASGGTASFGFNGTWTGSNPVPAAFTLNGTPCTGLPTATPCATPSGGTQPTPSLTPSRTPTGAPTTPSSRPSTSGPPGSQPRVTIWMAGDSTMMNPVGGVCPVGWGSQFAPYFNSNVTVVDSAVGGRSIQTWLYDPNVTTTMNSAGECVVSPATYSARWQAMLNSSTGMKAGDYLFIQFGINDGDSTCNRHVGSARYKELLGVMAAAAAQRGVRAVFLTPVAAITCSGSVATGNRGFLAETFDAGAAAGVPVIDLHKLSYTLYNTLKFCPNNGDYTSGAVGAFFCDDHTHFETQGARQIAGVVATAVRNQQLGLAAYLR</sequence>
<dbReference type="GO" id="GO:0004553">
    <property type="term" value="F:hydrolase activity, hydrolyzing O-glycosyl compounds"/>
    <property type="evidence" value="ECO:0007669"/>
    <property type="project" value="InterPro"/>
</dbReference>